<proteinExistence type="predicted"/>
<feature type="region of interest" description="Disordered" evidence="1">
    <location>
        <begin position="114"/>
        <end position="139"/>
    </location>
</feature>
<evidence type="ECO:0000313" key="3">
    <source>
        <dbReference type="EMBL" id="MED6138172.1"/>
    </source>
</evidence>
<comment type="caution">
    <text evidence="3">The sequence shown here is derived from an EMBL/GenBank/DDBJ whole genome shotgun (WGS) entry which is preliminary data.</text>
</comment>
<dbReference type="InterPro" id="IPR058594">
    <property type="entry name" value="PB1-like_dom_pln"/>
</dbReference>
<dbReference type="Pfam" id="PF26130">
    <property type="entry name" value="PB1-like"/>
    <property type="match status" value="1"/>
</dbReference>
<evidence type="ECO:0000259" key="2">
    <source>
        <dbReference type="Pfam" id="PF26130"/>
    </source>
</evidence>
<sequence>MGVIERTRDMERWKANGAYGYGRQLETCTFVSLTFNKYESVLSILKNGTTTPSRWYDLPDGNGVCIGGKNGFRPARTVSSVATLPSKDQNDRVITHIALTCARRKKEDKVVTSVECKASSEDRSNRSSIAPSDERKAPNKMGDTFVVPIFHHGGDFIQSPLGDLVYANGLVERFEEMDIDKVNFEDMKKLFEGLGYRNFMHVYWLDKNAPELETGLNLLEGDDGIRELIDHLRMNFEFEFHLYWKHVINEPVLAENAGGEFADDGGCDNVAGAKEGNLAGGFAHPVNLESEIESGHGKGANGDDIEAGDSICENGSGKKRKVEKTKKGVSPRKVVHQKKGRYVKKGRKSSSAGPSGLHEGAGPSGASGGPIVPSDSDSDFGPNNVGTGKPKPKIYQPKFVPSDNIMYNIGKLSSIALYFYGIPYGPNIEHRDLIKRILTV</sequence>
<evidence type="ECO:0000313" key="4">
    <source>
        <dbReference type="Proteomes" id="UP001341840"/>
    </source>
</evidence>
<dbReference type="Proteomes" id="UP001341840">
    <property type="component" value="Unassembled WGS sequence"/>
</dbReference>
<name>A0ABU6SP03_9FABA</name>
<feature type="compositionally biased region" description="Basic residues" evidence="1">
    <location>
        <begin position="317"/>
        <end position="348"/>
    </location>
</feature>
<keyword evidence="4" id="KW-1185">Reference proteome</keyword>
<accession>A0ABU6SP03</accession>
<protein>
    <recommendedName>
        <fullName evidence="2">PB1-like domain-containing protein</fullName>
    </recommendedName>
</protein>
<reference evidence="3 4" key="1">
    <citation type="journal article" date="2023" name="Plants (Basel)">
        <title>Bridging the Gap: Combining Genomics and Transcriptomics Approaches to Understand Stylosanthes scabra, an Orphan Legume from the Brazilian Caatinga.</title>
        <authorList>
            <person name="Ferreira-Neto J.R.C."/>
            <person name="da Silva M.D."/>
            <person name="Binneck E."/>
            <person name="de Melo N.F."/>
            <person name="da Silva R.H."/>
            <person name="de Melo A.L.T.M."/>
            <person name="Pandolfi V."/>
            <person name="Bustamante F.O."/>
            <person name="Brasileiro-Vidal A.C."/>
            <person name="Benko-Iseppon A.M."/>
        </authorList>
    </citation>
    <scope>NUCLEOTIDE SEQUENCE [LARGE SCALE GENOMIC DNA]</scope>
    <source>
        <tissue evidence="3">Leaves</tissue>
    </source>
</reference>
<organism evidence="3 4">
    <name type="scientific">Stylosanthes scabra</name>
    <dbReference type="NCBI Taxonomy" id="79078"/>
    <lineage>
        <taxon>Eukaryota</taxon>
        <taxon>Viridiplantae</taxon>
        <taxon>Streptophyta</taxon>
        <taxon>Embryophyta</taxon>
        <taxon>Tracheophyta</taxon>
        <taxon>Spermatophyta</taxon>
        <taxon>Magnoliopsida</taxon>
        <taxon>eudicotyledons</taxon>
        <taxon>Gunneridae</taxon>
        <taxon>Pentapetalae</taxon>
        <taxon>rosids</taxon>
        <taxon>fabids</taxon>
        <taxon>Fabales</taxon>
        <taxon>Fabaceae</taxon>
        <taxon>Papilionoideae</taxon>
        <taxon>50 kb inversion clade</taxon>
        <taxon>dalbergioids sensu lato</taxon>
        <taxon>Dalbergieae</taxon>
        <taxon>Pterocarpus clade</taxon>
        <taxon>Stylosanthes</taxon>
    </lineage>
</organism>
<gene>
    <name evidence="3" type="ORF">PIB30_071754</name>
</gene>
<dbReference type="EMBL" id="JASCZI010061250">
    <property type="protein sequence ID" value="MED6138172.1"/>
    <property type="molecule type" value="Genomic_DNA"/>
</dbReference>
<feature type="domain" description="PB1-like" evidence="2">
    <location>
        <begin position="145"/>
        <end position="246"/>
    </location>
</feature>
<evidence type="ECO:0000256" key="1">
    <source>
        <dbReference type="SAM" id="MobiDB-lite"/>
    </source>
</evidence>
<feature type="region of interest" description="Disordered" evidence="1">
    <location>
        <begin position="292"/>
        <end position="395"/>
    </location>
</feature>